<dbReference type="AlphaFoldDB" id="A0A1G2JKK7"/>
<dbReference type="GO" id="GO:0051301">
    <property type="term" value="P:cell division"/>
    <property type="evidence" value="ECO:0007669"/>
    <property type="project" value="UniProtKB-KW"/>
</dbReference>
<evidence type="ECO:0000259" key="12">
    <source>
        <dbReference type="Pfam" id="PF02687"/>
    </source>
</evidence>
<comment type="subcellular location">
    <subcellularLocation>
        <location evidence="1">Cell membrane</location>
        <topology evidence="1">Multi-pass membrane protein</topology>
    </subcellularLocation>
</comment>
<sequence>MFTNLNRMLHFAFNDFSRNKGISIASVFILTVITMLATSLLFFGGVSDYLILQIQDKIDVTAYFTEETEEKDILIVRDEIVKLEVVKDVFYVSKESALENFKNKYKGNEVFEKALLEVGGNPFLPSLNIKTNGDPLEYQEVANILAQEKFVDLIEKVDFSEKKDIINTVFSIRSAVIRTGLILGLILVFIAILVVFNTIKLTVDSFKDEISTMRIVGATNWFIRGPFIIQGLIYGLISFIICFVISILSFHLLSNKISLILPGFNSFDYFVSNIWMFVALQIVFGVGVSIISSFIAVRRHLKV</sequence>
<keyword evidence="9 10" id="KW-0131">Cell cycle</keyword>
<dbReference type="Gene3D" id="3.30.70.3040">
    <property type="match status" value="1"/>
</dbReference>
<organism evidence="14 15">
    <name type="scientific">Candidatus Staskawiczbacteria bacterium RIFOXYD1_FULL_32_13</name>
    <dbReference type="NCBI Taxonomy" id="1802234"/>
    <lineage>
        <taxon>Bacteria</taxon>
        <taxon>Candidatus Staskawicziibacteriota</taxon>
    </lineage>
</organism>
<evidence type="ECO:0000256" key="9">
    <source>
        <dbReference type="ARBA" id="ARBA00023306"/>
    </source>
</evidence>
<evidence type="ECO:0000256" key="4">
    <source>
        <dbReference type="ARBA" id="ARBA00022475"/>
    </source>
</evidence>
<evidence type="ECO:0000256" key="2">
    <source>
        <dbReference type="ARBA" id="ARBA00007379"/>
    </source>
</evidence>
<protein>
    <recommendedName>
        <fullName evidence="3 10">Cell division protein FtsX</fullName>
    </recommendedName>
</protein>
<dbReference type="Pfam" id="PF18075">
    <property type="entry name" value="FtsX_ECD"/>
    <property type="match status" value="1"/>
</dbReference>
<dbReference type="Proteomes" id="UP000178935">
    <property type="component" value="Unassembled WGS sequence"/>
</dbReference>
<proteinExistence type="inferred from homology"/>
<evidence type="ECO:0000313" key="14">
    <source>
        <dbReference type="EMBL" id="OGZ87676.1"/>
    </source>
</evidence>
<gene>
    <name evidence="14" type="ORF">A2561_03190</name>
</gene>
<evidence type="ECO:0000256" key="8">
    <source>
        <dbReference type="ARBA" id="ARBA00023136"/>
    </source>
</evidence>
<feature type="transmembrane region" description="Helical" evidence="11">
    <location>
        <begin position="232"/>
        <end position="254"/>
    </location>
</feature>
<dbReference type="InterPro" id="IPR003838">
    <property type="entry name" value="ABC3_permease_C"/>
</dbReference>
<feature type="domain" description="ABC3 transporter permease C-terminal" evidence="12">
    <location>
        <begin position="182"/>
        <end position="301"/>
    </location>
</feature>
<reference evidence="14 15" key="1">
    <citation type="journal article" date="2016" name="Nat. Commun.">
        <title>Thousands of microbial genomes shed light on interconnected biogeochemical processes in an aquifer system.</title>
        <authorList>
            <person name="Anantharaman K."/>
            <person name="Brown C.T."/>
            <person name="Hug L.A."/>
            <person name="Sharon I."/>
            <person name="Castelle C.J."/>
            <person name="Probst A.J."/>
            <person name="Thomas B.C."/>
            <person name="Singh A."/>
            <person name="Wilkins M.J."/>
            <person name="Karaoz U."/>
            <person name="Brodie E.L."/>
            <person name="Williams K.H."/>
            <person name="Hubbard S.S."/>
            <person name="Banfield J.F."/>
        </authorList>
    </citation>
    <scope>NUCLEOTIDE SEQUENCE [LARGE SCALE GENOMIC DNA]</scope>
</reference>
<evidence type="ECO:0000256" key="7">
    <source>
        <dbReference type="ARBA" id="ARBA00022989"/>
    </source>
</evidence>
<dbReference type="GO" id="GO:0005886">
    <property type="term" value="C:plasma membrane"/>
    <property type="evidence" value="ECO:0007669"/>
    <property type="project" value="UniProtKB-SubCell"/>
</dbReference>
<accession>A0A1G2JKK7</accession>
<evidence type="ECO:0000259" key="13">
    <source>
        <dbReference type="Pfam" id="PF18075"/>
    </source>
</evidence>
<keyword evidence="4 10" id="KW-1003">Cell membrane</keyword>
<dbReference type="PANTHER" id="PTHR47755:SF1">
    <property type="entry name" value="CELL DIVISION PROTEIN FTSX"/>
    <property type="match status" value="1"/>
</dbReference>
<name>A0A1G2JKK7_9BACT</name>
<comment type="similarity">
    <text evidence="2 10">Belongs to the ABC-4 integral membrane protein family. FtsX subfamily.</text>
</comment>
<dbReference type="Pfam" id="PF02687">
    <property type="entry name" value="FtsX"/>
    <property type="match status" value="1"/>
</dbReference>
<comment type="caution">
    <text evidence="14">The sequence shown here is derived from an EMBL/GenBank/DDBJ whole genome shotgun (WGS) entry which is preliminary data.</text>
</comment>
<keyword evidence="6 11" id="KW-0812">Transmembrane</keyword>
<dbReference type="PANTHER" id="PTHR47755">
    <property type="entry name" value="CELL DIVISION PROTEIN FTSX"/>
    <property type="match status" value="1"/>
</dbReference>
<evidence type="ECO:0000313" key="15">
    <source>
        <dbReference type="Proteomes" id="UP000178935"/>
    </source>
</evidence>
<dbReference type="PIRSF" id="PIRSF003097">
    <property type="entry name" value="FtsX"/>
    <property type="match status" value="1"/>
</dbReference>
<dbReference type="InterPro" id="IPR040690">
    <property type="entry name" value="FtsX_ECD"/>
</dbReference>
<feature type="transmembrane region" description="Helical" evidence="11">
    <location>
        <begin position="21"/>
        <end position="43"/>
    </location>
</feature>
<evidence type="ECO:0000256" key="1">
    <source>
        <dbReference type="ARBA" id="ARBA00004651"/>
    </source>
</evidence>
<evidence type="ECO:0000256" key="3">
    <source>
        <dbReference type="ARBA" id="ARBA00021907"/>
    </source>
</evidence>
<keyword evidence="8 10" id="KW-0472">Membrane</keyword>
<dbReference type="InterPro" id="IPR004513">
    <property type="entry name" value="FtsX"/>
</dbReference>
<feature type="transmembrane region" description="Helical" evidence="11">
    <location>
        <begin position="175"/>
        <end position="196"/>
    </location>
</feature>
<evidence type="ECO:0000256" key="5">
    <source>
        <dbReference type="ARBA" id="ARBA00022618"/>
    </source>
</evidence>
<keyword evidence="5 10" id="KW-0132">Cell division</keyword>
<evidence type="ECO:0000256" key="6">
    <source>
        <dbReference type="ARBA" id="ARBA00022692"/>
    </source>
</evidence>
<feature type="transmembrane region" description="Helical" evidence="11">
    <location>
        <begin position="274"/>
        <end position="297"/>
    </location>
</feature>
<evidence type="ECO:0000256" key="10">
    <source>
        <dbReference type="PIRNR" id="PIRNR003097"/>
    </source>
</evidence>
<keyword evidence="7 11" id="KW-1133">Transmembrane helix</keyword>
<evidence type="ECO:0000256" key="11">
    <source>
        <dbReference type="SAM" id="Phobius"/>
    </source>
</evidence>
<feature type="domain" description="FtsX extracellular" evidence="13">
    <location>
        <begin position="59"/>
        <end position="152"/>
    </location>
</feature>
<dbReference type="EMBL" id="MHPU01000039">
    <property type="protein sequence ID" value="OGZ87676.1"/>
    <property type="molecule type" value="Genomic_DNA"/>
</dbReference>